<protein>
    <submittedName>
        <fullName evidence="1">Crotonobetainyl-CoA:carnitine CoA-transferase CaiB-like acyl-CoA transferase</fullName>
    </submittedName>
</protein>
<dbReference type="Proteomes" id="UP000781958">
    <property type="component" value="Unassembled WGS sequence"/>
</dbReference>
<dbReference type="InterPro" id="IPR050509">
    <property type="entry name" value="CoA-transferase_III"/>
</dbReference>
<evidence type="ECO:0000313" key="2">
    <source>
        <dbReference type="Proteomes" id="UP000781958"/>
    </source>
</evidence>
<comment type="caution">
    <text evidence="1">The sequence shown here is derived from an EMBL/GenBank/DDBJ whole genome shotgun (WGS) entry which is preliminary data.</text>
</comment>
<sequence length="369" mass="38581">MLDFSTLVPGPLATLLLVDAGADVIKVERPGRGDEMRGYEPKAGPDGIGFALLNRGKRSITLDLKAPDAVDRLMPLLRTADVLVEQYRPGVMDRFGLGYQALSAINPGLIYCSITGYGQTGPKAAAAGHDLNFVADSGMLSLAAGADGAPVLPAVQVGDIGGGAYPAVVNILLALLQRNRTGRGCHLDIAMAENLFAFQYWALGIAVAGGQGPRPGGELLTGGSPRYQLYRTADGRFVAAAPLEDKFWENFCTIIGLPDDLRDDARDPAATIQAVAAAMASRDADHWRAAFAGKDVCCSIVSTMQEAMADDHVAARDLFARGLVVDGRTVPAVPTPIAAGLRGDKADVGYPALGEANGLLDQTNPEARG</sequence>
<evidence type="ECO:0000313" key="1">
    <source>
        <dbReference type="EMBL" id="MBP2295732.1"/>
    </source>
</evidence>
<reference evidence="1 2" key="1">
    <citation type="submission" date="2021-03" db="EMBL/GenBank/DDBJ databases">
        <title>Genomic Encyclopedia of Type Strains, Phase III (KMG-III): the genomes of soil and plant-associated and newly described type strains.</title>
        <authorList>
            <person name="Whitman W."/>
        </authorList>
    </citation>
    <scope>NUCLEOTIDE SEQUENCE [LARGE SCALE GENOMIC DNA]</scope>
    <source>
        <strain evidence="1 2">IMMIB AFH-6</strain>
    </source>
</reference>
<keyword evidence="2" id="KW-1185">Reference proteome</keyword>
<dbReference type="PANTHER" id="PTHR48228">
    <property type="entry name" value="SUCCINYL-COA--D-CITRAMALATE COA-TRANSFERASE"/>
    <property type="match status" value="1"/>
</dbReference>
<organism evidence="1 2">
    <name type="scientific">Azospirillum rugosum</name>
    <dbReference type="NCBI Taxonomy" id="416170"/>
    <lineage>
        <taxon>Bacteria</taxon>
        <taxon>Pseudomonadati</taxon>
        <taxon>Pseudomonadota</taxon>
        <taxon>Alphaproteobacteria</taxon>
        <taxon>Rhodospirillales</taxon>
        <taxon>Azospirillaceae</taxon>
        <taxon>Azospirillum</taxon>
    </lineage>
</organism>
<gene>
    <name evidence="1" type="ORF">J2851_005545</name>
</gene>
<dbReference type="Pfam" id="PF02515">
    <property type="entry name" value="CoA_transf_3"/>
    <property type="match status" value="1"/>
</dbReference>
<dbReference type="Gene3D" id="3.40.50.10540">
    <property type="entry name" value="Crotonobetainyl-coa:carnitine coa-transferase, domain 1"/>
    <property type="match status" value="1"/>
</dbReference>
<dbReference type="InterPro" id="IPR003673">
    <property type="entry name" value="CoA-Trfase_fam_III"/>
</dbReference>
<dbReference type="Gene3D" id="3.30.1540.10">
    <property type="entry name" value="formyl-coa transferase, domain 3"/>
    <property type="match status" value="1"/>
</dbReference>
<accession>A0ABS4SUV3</accession>
<dbReference type="InterPro" id="IPR044855">
    <property type="entry name" value="CoA-Trfase_III_dom3_sf"/>
</dbReference>
<dbReference type="PANTHER" id="PTHR48228:SF5">
    <property type="entry name" value="ALPHA-METHYLACYL-COA RACEMASE"/>
    <property type="match status" value="1"/>
</dbReference>
<name>A0ABS4SUV3_9PROT</name>
<dbReference type="EMBL" id="JAGINP010000024">
    <property type="protein sequence ID" value="MBP2295732.1"/>
    <property type="molecule type" value="Genomic_DNA"/>
</dbReference>
<dbReference type="InterPro" id="IPR023606">
    <property type="entry name" value="CoA-Trfase_III_dom_1_sf"/>
</dbReference>
<dbReference type="SUPFAM" id="SSF89796">
    <property type="entry name" value="CoA-transferase family III (CaiB/BaiF)"/>
    <property type="match status" value="1"/>
</dbReference>
<proteinExistence type="predicted"/>